<dbReference type="Pfam" id="PF00698">
    <property type="entry name" value="Acyl_transf_1"/>
    <property type="match status" value="1"/>
</dbReference>
<reference evidence="6 7" key="1">
    <citation type="submission" date="2024-02" db="EMBL/GenBank/DDBJ databases">
        <title>A nitrogen-fixing paenibacillus bacterium.</title>
        <authorList>
            <person name="Zhang W.L."/>
            <person name="Chen S.F."/>
        </authorList>
    </citation>
    <scope>NUCLEOTIDE SEQUENCE [LARGE SCALE GENOMIC DNA]</scope>
    <source>
        <strain evidence="6 7">M1</strain>
    </source>
</reference>
<dbReference type="GO" id="GO:0004314">
    <property type="term" value="F:[acyl-carrier-protein] S-malonyltransferase activity"/>
    <property type="evidence" value="ECO:0007669"/>
    <property type="project" value="UniProtKB-EC"/>
</dbReference>
<dbReference type="RefSeq" id="WP_331845500.1">
    <property type="nucleotide sequence ID" value="NZ_JAZHPZ010000002.1"/>
</dbReference>
<sequence length="314" mass="32862">MGKIAFVFPGQGSQTVGMGKDIYDSLPEARRLFEQADAVLGFPLTRLIFDGPESELKQTANTQPALLTTSVALYEAFAAKGFKPDYVAGHSLGEYSALTAAGALSFEDAVATVRARGEFMEQAVPGGQGAMAAVLGGERNALAGLCEDIAKGGDAVELANINCPGQIVVSGSKEGVAKVGERVKEIGAKRAIPLEVSGPFHSSLMTSAAERLEDKLASVTIQDAAIPVVANVTAHPVQEAAEISALLVKQVYSPVLWEDTVTWLIAQGVDTFVEFGPGSVLTGLIKKIDKSVRTFNVSGLDGLEQTAAALRENQ</sequence>
<name>A0ABU7VPW6_9BACL</name>
<dbReference type="InterPro" id="IPR004410">
    <property type="entry name" value="Malonyl_CoA-ACP_transAc_FabD"/>
</dbReference>
<dbReference type="Gene3D" id="3.30.70.250">
    <property type="entry name" value="Malonyl-CoA ACP transacylase, ACP-binding"/>
    <property type="match status" value="1"/>
</dbReference>
<dbReference type="Gene3D" id="3.40.366.10">
    <property type="entry name" value="Malonyl-Coenzyme A Acyl Carrier Protein, domain 2"/>
    <property type="match status" value="1"/>
</dbReference>
<dbReference type="InterPro" id="IPR050858">
    <property type="entry name" value="Mal-CoA-ACP_Trans/PKS_FabD"/>
</dbReference>
<evidence type="ECO:0000313" key="6">
    <source>
        <dbReference type="EMBL" id="MEF2965266.1"/>
    </source>
</evidence>
<keyword evidence="7" id="KW-1185">Reference proteome</keyword>
<dbReference type="InterPro" id="IPR014043">
    <property type="entry name" value="Acyl_transferase_dom"/>
</dbReference>
<dbReference type="InterPro" id="IPR016035">
    <property type="entry name" value="Acyl_Trfase/lysoPLipase"/>
</dbReference>
<dbReference type="SUPFAM" id="SSF55048">
    <property type="entry name" value="Probable ACP-binding domain of malonyl-CoA ACP transacylase"/>
    <property type="match status" value="1"/>
</dbReference>
<comment type="catalytic activity">
    <reaction evidence="3 4">
        <text>holo-[ACP] + malonyl-CoA = malonyl-[ACP] + CoA</text>
        <dbReference type="Rhea" id="RHEA:41792"/>
        <dbReference type="Rhea" id="RHEA-COMP:9623"/>
        <dbReference type="Rhea" id="RHEA-COMP:9685"/>
        <dbReference type="ChEBI" id="CHEBI:57287"/>
        <dbReference type="ChEBI" id="CHEBI:57384"/>
        <dbReference type="ChEBI" id="CHEBI:64479"/>
        <dbReference type="ChEBI" id="CHEBI:78449"/>
        <dbReference type="EC" id="2.3.1.39"/>
    </reaction>
</comment>
<dbReference type="NCBIfam" id="TIGR00128">
    <property type="entry name" value="fabD"/>
    <property type="match status" value="1"/>
</dbReference>
<evidence type="ECO:0000313" key="7">
    <source>
        <dbReference type="Proteomes" id="UP001306950"/>
    </source>
</evidence>
<evidence type="ECO:0000256" key="3">
    <source>
        <dbReference type="ARBA" id="ARBA00048462"/>
    </source>
</evidence>
<evidence type="ECO:0000256" key="2">
    <source>
        <dbReference type="ARBA" id="ARBA00023315"/>
    </source>
</evidence>
<organism evidence="6 7">
    <name type="scientific">Paenibacillus haidiansis</name>
    <dbReference type="NCBI Taxonomy" id="1574488"/>
    <lineage>
        <taxon>Bacteria</taxon>
        <taxon>Bacillati</taxon>
        <taxon>Bacillota</taxon>
        <taxon>Bacilli</taxon>
        <taxon>Bacillales</taxon>
        <taxon>Paenibacillaceae</taxon>
        <taxon>Paenibacillus</taxon>
    </lineage>
</organism>
<evidence type="ECO:0000256" key="1">
    <source>
        <dbReference type="ARBA" id="ARBA00022679"/>
    </source>
</evidence>
<accession>A0ABU7VPW6</accession>
<comment type="caution">
    <text evidence="6">The sequence shown here is derived from an EMBL/GenBank/DDBJ whole genome shotgun (WGS) entry which is preliminary data.</text>
</comment>
<comment type="similarity">
    <text evidence="4">Belongs to the fabD family.</text>
</comment>
<dbReference type="Proteomes" id="UP001306950">
    <property type="component" value="Unassembled WGS sequence"/>
</dbReference>
<dbReference type="InterPro" id="IPR016036">
    <property type="entry name" value="Malonyl_transacylase_ACP-bd"/>
</dbReference>
<dbReference type="SUPFAM" id="SSF52151">
    <property type="entry name" value="FabD/lysophospholipase-like"/>
    <property type="match status" value="1"/>
</dbReference>
<evidence type="ECO:0000259" key="5">
    <source>
        <dbReference type="SMART" id="SM00827"/>
    </source>
</evidence>
<proteinExistence type="inferred from homology"/>
<dbReference type="PIRSF" id="PIRSF000446">
    <property type="entry name" value="Mct"/>
    <property type="match status" value="1"/>
</dbReference>
<dbReference type="EMBL" id="JAZHPZ010000002">
    <property type="protein sequence ID" value="MEF2965266.1"/>
    <property type="molecule type" value="Genomic_DNA"/>
</dbReference>
<keyword evidence="2 4" id="KW-0012">Acyltransferase</keyword>
<dbReference type="InterPro" id="IPR001227">
    <property type="entry name" value="Ac_transferase_dom_sf"/>
</dbReference>
<dbReference type="SMART" id="SM00827">
    <property type="entry name" value="PKS_AT"/>
    <property type="match status" value="1"/>
</dbReference>
<dbReference type="PANTHER" id="PTHR42681">
    <property type="entry name" value="MALONYL-COA-ACYL CARRIER PROTEIN TRANSACYLASE, MITOCHONDRIAL"/>
    <property type="match status" value="1"/>
</dbReference>
<dbReference type="PANTHER" id="PTHR42681:SF1">
    <property type="entry name" value="MALONYL-COA-ACYL CARRIER PROTEIN TRANSACYLASE, MITOCHONDRIAL"/>
    <property type="match status" value="1"/>
</dbReference>
<protein>
    <recommendedName>
        <fullName evidence="4">Malonyl CoA-acyl carrier protein transacylase</fullName>
        <ecNumber evidence="4">2.3.1.39</ecNumber>
    </recommendedName>
</protein>
<gene>
    <name evidence="6" type="primary">fabD</name>
    <name evidence="6" type="ORF">V3851_05420</name>
</gene>
<evidence type="ECO:0000256" key="4">
    <source>
        <dbReference type="PIRNR" id="PIRNR000446"/>
    </source>
</evidence>
<feature type="domain" description="Malonyl-CoA:ACP transacylase (MAT)" evidence="5">
    <location>
        <begin position="7"/>
        <end position="314"/>
    </location>
</feature>
<dbReference type="InterPro" id="IPR024925">
    <property type="entry name" value="Malonyl_CoA-ACP_transAc"/>
</dbReference>
<dbReference type="EC" id="2.3.1.39" evidence="4"/>
<keyword evidence="1 4" id="KW-0808">Transferase</keyword>